<dbReference type="Pfam" id="PF02259">
    <property type="entry name" value="FAT"/>
    <property type="match status" value="1"/>
</dbReference>
<dbReference type="Gene3D" id="1.25.40.10">
    <property type="entry name" value="Tetratricopeptide repeat domain"/>
    <property type="match status" value="1"/>
</dbReference>
<evidence type="ECO:0000259" key="4">
    <source>
        <dbReference type="PROSITE" id="PS51189"/>
    </source>
</evidence>
<dbReference type="CDD" id="cd05163">
    <property type="entry name" value="PIKK_TRRAP"/>
    <property type="match status" value="1"/>
</dbReference>
<dbReference type="InterPro" id="IPR036940">
    <property type="entry name" value="PI3/4_kinase_cat_sf"/>
</dbReference>
<dbReference type="PANTHER" id="PTHR11139">
    <property type="entry name" value="ATAXIA TELANGIECTASIA MUTATED ATM -RELATED"/>
    <property type="match status" value="1"/>
</dbReference>
<dbReference type="Pfam" id="PF00454">
    <property type="entry name" value="PI3_PI4_kinase"/>
    <property type="match status" value="1"/>
</dbReference>
<dbReference type="GO" id="GO:0006355">
    <property type="term" value="P:regulation of DNA-templated transcription"/>
    <property type="evidence" value="ECO:0007669"/>
    <property type="project" value="TreeGrafter"/>
</dbReference>
<proteinExistence type="inferred from homology"/>
<dbReference type="InterPro" id="IPR011009">
    <property type="entry name" value="Kinase-like_dom_sf"/>
</dbReference>
<feature type="domain" description="PI3K/PI4K catalytic" evidence="3">
    <location>
        <begin position="2281"/>
        <end position="2602"/>
    </location>
</feature>
<reference evidence="5" key="2">
    <citation type="submission" date="2020-11" db="EMBL/GenBank/DDBJ databases">
        <authorList>
            <person name="Cecchin M."/>
            <person name="Marcolungo L."/>
            <person name="Rossato M."/>
            <person name="Girolomoni L."/>
            <person name="Cosentino E."/>
            <person name="Cuine S."/>
            <person name="Li-Beisson Y."/>
            <person name="Delledonne M."/>
            <person name="Ballottari M."/>
        </authorList>
    </citation>
    <scope>NUCLEOTIDE SEQUENCE</scope>
    <source>
        <strain evidence="5">211/11P</strain>
        <tissue evidence="5">Whole cell</tissue>
    </source>
</reference>
<sequence length="2635" mass="293991">MAVRSVASSGLQAIAKSRGTSTAELLRPIIQAFDSILERRLLPIRSITAQANHAHSVAFIMRTCARELALRSEPVVYVTDACAAMEMSDSAISGTASFRGAPVRTDAIVRLRTACLEVLTATIGWQAFRDADSVPHRDGGSGDSSLNLARLRERLLKVLIMELGSPHEAIINVAKSGVLLALEHNMLPKPILQEALRPILTDLAFYNRINLRLLRHLHHLLDLLSGQFNVTLGDKLSEHLKKWIDVGNILQPQQPVSWAPGTEWEVASGMLDIFHKLPQQAKKFLETQGDRPGIVVLTIGLEDSLPKLPGTVIPSKLCSPYRLPLLRFLNRYPDESVAYFINAPSRLANESYFSRLLDMVRQPEGAPLLKALSEAETQLADVFNSTHGSDLDVAAAAQLNCFHLMHAMVKLLPDWCPGKLFAIALQRWRSPEFRARLASPSFLPLTQRLESKWLAKIMLNYIERHHGAFEAVFDMMVVFSSPMAVDFTFLKAFVLHVLAQSFSTDDKRQVLKHWLHIYGQPELDQDHSVNVLRHLINPLVSWLVIHNELDVLTPEIVRGLVMDVFQNPEKGGPSEQIQMELVQLCTTLIQHAHVLFQDHRKELIQFGWWTLKYDNIAKPFAFLCVAHFFHAFPTPEKIMLQVYVALCRLSQSTDPAAKEAVRKGIDIMIPNLARAAASEALPATSLPSPGPAGTSVTMQAAEESSIGKEAAGPMPAGMALGVSAGASSVASSCPSYARYLKRVLSEDGHVSITLVHLLQVIVRNRDLFYPSRVLFMTTMLNVITRLGLPGNSTLENRFLSVDIASTLFRWDYLAAQDATQSAGELPGQPQSESEHAGSSFVAAPQVAVEPEPGSRVDASRLTPGMSEMIVNFLLRMAFVSCDPRDRDEIGWRRLHTHCMRVIADAARLCKPCTLKLHYFEKFLAQNLQHQAGSLQQSQPSQEPVAALMTGLHIADIFMEHQPDTFVECCAMQLAIMLEPALVSPSPAPVVLLSSVMRRLVSRFPPMLQPAAQLKSPVAELASKLQLRLQEFINRVMMTLSDVAQPLHVDAFAPGCNSLVIMQETMKANPDCMKPLIGPLLRAMHRLAKEHNQAPALGLLSAKADQPAGLHPSKATHGSGSWFMWNSLNVAVPSALTLSADHRKHFLSTLVMLITGQSVRAGTTDPSILHLILTMLRKWLLDPTSAHLTAKELLVIIQRIAQLDRMHAIPPGLKPLWDKDFLALLYDTITLKTEDEFGSEVFNRVERTFCCGLQSADPEVRQKFFRLYADRVPSHLFDRLRYVIQGQDWDFIAHTFWLKHGVAMLFDSLYLAEGITLAYNSAHLPSLFGISNDTGTTVGLLPDVELEPKDLPVHMQPSQWSGKRQTALQDTTGQGAASAARMEAAVIPLPLSKLLIESVDFMMQQSMIGSDALVSCLIELVQYGAAVAHHLWVLLFPIVWSSLQKEQQTALAKPIIQLLAKEHHTRQAVALRPTVGQTLLEGISQSQPQPKIPAEMIKYMGRRVHAWHIAVSMLEGHVVLFPADMRCFDALCHLYRSLAEDDMAFGLWHRRAVADDTRVPLAQRQHGFLALAQLQFLELMGKGVSGGVPGVTKNEMVLWHHQYLACCFELNQWDTVVEYAKVTDNCPLQIDAMVHLHDWQNLKAMVLPKAQIEENADATIVRAQLHLQELQVVDVDRICKQAMHQCVQQWWNMPEGNPWSYAPALHTFQRIVELQESWRIMVEFNTSGGPGQQYQEHKEICETWKLRTPNEWEPLQWWSQLLSWRNQVYNLTIRQFGALQSIAPNMHQMGYRDKAWSVNRLGRIARLHYQPEACVQIINTLYGFNAMEVQEAFVKVREQAKAFLQKSEDHMQGLNLINSTNLDYFQPQHQAEMINLKAQFFAALGDSDAAHGMFSEALTLWPLCWEAWMAWGKFCDGMYDKSKEPHWLEFLATCFLQAIRLASTDARDLVPRLLQLLMVEPRGAETLGRAIAQKAVDLPGWIWLPWIPQLMTSLQRPEVAVSRRILSAAASSFPQQMYWHVRPSMLAMKDAAVKAVQDAKAQASARCTSTEAGMQKTDAVASVLTAQGESQPVIPSFGKVVPSTTERQDAKRPPSPQIEKPIEVMAYEACRDVMEALRAKYSGPLQVLDHFMTEVGQRFTTRTEERLLAVVYTLQQRTYKTGLPSIAAVPEGFKKELAGVCKACGSRDTTGPGRLAHFQQQFAKDLDPASSSAPHTLGDMTDRLKGWRMLLESMIDHEYAQTLKMEVEAPMLIEMSLEEMEMPGQHLPAPDAPDMVYVDRLGSSIQVVRRNSNSFRRIVLHGSDGSLRTFLIQSSQTTTGSEERIQALLRNANARLLAHAEARRRLLQLKAPIVLVPYQGVRMVEDDTSIVPFGEAYETHCARYGREADAPILAFKSRCCTADGITANSQTRLAAYQEVLEKGVTENIFSQYMYKTMVENNLSMWIIKKQFALSAAMSAAACHILLLTGRSPSKLLISRSMGTITHADLITTYDTRFQLERGHETVPFRLTRNMQSFIGPQGMEGMVVCAMTSAAQALQTDPHVASAIIALFFRDDILSWAARRSGARCIAALNASLKTTQLETCVAWNTAASMHRITTMAPAREGHPQQGTRALVAEAVAAENLARMCPTWSAWL</sequence>
<dbReference type="InterPro" id="IPR011990">
    <property type="entry name" value="TPR-like_helical_dom_sf"/>
</dbReference>
<feature type="domain" description="FAT" evidence="4">
    <location>
        <begin position="1495"/>
        <end position="2026"/>
    </location>
</feature>
<evidence type="ECO:0000313" key="5">
    <source>
        <dbReference type="EMBL" id="KAI3434550.1"/>
    </source>
</evidence>
<gene>
    <name evidence="5" type="ORF">D9Q98_002623</name>
</gene>
<dbReference type="InterPro" id="IPR046805">
    <property type="entry name" value="Tra1_ring"/>
</dbReference>
<dbReference type="InterPro" id="IPR003151">
    <property type="entry name" value="PIK-rel_kinase_FAT"/>
</dbReference>
<dbReference type="Pfam" id="PF20206">
    <property type="entry name" value="Tra1_ring"/>
    <property type="match status" value="2"/>
</dbReference>
<evidence type="ECO:0000313" key="6">
    <source>
        <dbReference type="Proteomes" id="UP001055712"/>
    </source>
</evidence>
<dbReference type="InterPro" id="IPR016024">
    <property type="entry name" value="ARM-type_fold"/>
</dbReference>
<dbReference type="Proteomes" id="UP001055712">
    <property type="component" value="Unassembled WGS sequence"/>
</dbReference>
<comment type="caution">
    <text evidence="5">The sequence shown here is derived from an EMBL/GenBank/DDBJ whole genome shotgun (WGS) entry which is preliminary data.</text>
</comment>
<accession>A0A9D4TV13</accession>
<evidence type="ECO:0008006" key="7">
    <source>
        <dbReference type="Google" id="ProtNLM"/>
    </source>
</evidence>
<dbReference type="PROSITE" id="PS50290">
    <property type="entry name" value="PI3_4_KINASE_3"/>
    <property type="match status" value="1"/>
</dbReference>
<protein>
    <recommendedName>
        <fullName evidence="7">Non-specific serine/threonine protein kinase</fullName>
    </recommendedName>
</protein>
<evidence type="ECO:0000256" key="2">
    <source>
        <dbReference type="SAM" id="MobiDB-lite"/>
    </source>
</evidence>
<dbReference type="SUPFAM" id="SSF48371">
    <property type="entry name" value="ARM repeat"/>
    <property type="match status" value="2"/>
</dbReference>
<dbReference type="InterPro" id="IPR014009">
    <property type="entry name" value="PIK_FAT"/>
</dbReference>
<dbReference type="GO" id="GO:0005634">
    <property type="term" value="C:nucleus"/>
    <property type="evidence" value="ECO:0007669"/>
    <property type="project" value="TreeGrafter"/>
</dbReference>
<dbReference type="Gene3D" id="1.10.1070.11">
    <property type="entry name" value="Phosphatidylinositol 3-/4-kinase, catalytic domain"/>
    <property type="match status" value="1"/>
</dbReference>
<reference evidence="5" key="1">
    <citation type="journal article" date="2019" name="Plant J.">
        <title>Chlorella vulgaris genome assembly and annotation reveals the molecular basis for metabolic acclimation to high light conditions.</title>
        <authorList>
            <person name="Cecchin M."/>
            <person name="Marcolungo L."/>
            <person name="Rossato M."/>
            <person name="Girolomoni L."/>
            <person name="Cosentino E."/>
            <person name="Cuine S."/>
            <person name="Li-Beisson Y."/>
            <person name="Delledonne M."/>
            <person name="Ballottari M."/>
        </authorList>
    </citation>
    <scope>NUCLEOTIDE SEQUENCE</scope>
    <source>
        <strain evidence="5">211/11P</strain>
    </source>
</reference>
<dbReference type="SUPFAM" id="SSF56112">
    <property type="entry name" value="Protein kinase-like (PK-like)"/>
    <property type="match status" value="1"/>
</dbReference>
<dbReference type="EMBL" id="SIDB01000003">
    <property type="protein sequence ID" value="KAI3434550.1"/>
    <property type="molecule type" value="Genomic_DNA"/>
</dbReference>
<comment type="similarity">
    <text evidence="1">Belongs to the PI3/PI4-kinase family. TRA1 subfamily.</text>
</comment>
<dbReference type="InterPro" id="IPR000403">
    <property type="entry name" value="PI3/4_kinase_cat_dom"/>
</dbReference>
<name>A0A9D4TV13_CHLVU</name>
<organism evidence="5 6">
    <name type="scientific">Chlorella vulgaris</name>
    <name type="common">Green alga</name>
    <dbReference type="NCBI Taxonomy" id="3077"/>
    <lineage>
        <taxon>Eukaryota</taxon>
        <taxon>Viridiplantae</taxon>
        <taxon>Chlorophyta</taxon>
        <taxon>core chlorophytes</taxon>
        <taxon>Trebouxiophyceae</taxon>
        <taxon>Chlorellales</taxon>
        <taxon>Chlorellaceae</taxon>
        <taxon>Chlorella clade</taxon>
        <taxon>Chlorella</taxon>
    </lineage>
</organism>
<keyword evidence="6" id="KW-1185">Reference proteome</keyword>
<dbReference type="InterPro" id="IPR050517">
    <property type="entry name" value="DDR_Repair_Kinase"/>
</dbReference>
<dbReference type="SMART" id="SM00146">
    <property type="entry name" value="PI3Kc"/>
    <property type="match status" value="1"/>
</dbReference>
<dbReference type="GO" id="GO:0004672">
    <property type="term" value="F:protein kinase activity"/>
    <property type="evidence" value="ECO:0007669"/>
    <property type="project" value="UniProtKB-ARBA"/>
</dbReference>
<evidence type="ECO:0000259" key="3">
    <source>
        <dbReference type="PROSITE" id="PS50290"/>
    </source>
</evidence>
<dbReference type="GO" id="GO:0000124">
    <property type="term" value="C:SAGA complex"/>
    <property type="evidence" value="ECO:0007669"/>
    <property type="project" value="TreeGrafter"/>
</dbReference>
<dbReference type="GO" id="GO:0035267">
    <property type="term" value="C:NuA4 histone acetyltransferase complex"/>
    <property type="evidence" value="ECO:0007669"/>
    <property type="project" value="TreeGrafter"/>
</dbReference>
<dbReference type="PANTHER" id="PTHR11139:SF1">
    <property type="entry name" value="TRANSFORMATION_TRANSCRIPTION DOMAIN-ASSOCIATED PROTEIN"/>
    <property type="match status" value="1"/>
</dbReference>
<dbReference type="PROSITE" id="PS51189">
    <property type="entry name" value="FAT"/>
    <property type="match status" value="1"/>
</dbReference>
<dbReference type="GO" id="GO:0006281">
    <property type="term" value="P:DNA repair"/>
    <property type="evidence" value="ECO:0007669"/>
    <property type="project" value="TreeGrafter"/>
</dbReference>
<evidence type="ECO:0000256" key="1">
    <source>
        <dbReference type="ARBA" id="ARBA00007234"/>
    </source>
</evidence>
<feature type="region of interest" description="Disordered" evidence="2">
    <location>
        <begin position="2074"/>
        <end position="2095"/>
    </location>
</feature>
<dbReference type="OrthoDB" id="5570127at2759"/>